<name>E1WUY0_BACF6</name>
<feature type="transmembrane region" description="Helical" evidence="1">
    <location>
        <begin position="235"/>
        <end position="252"/>
    </location>
</feature>
<evidence type="ECO:0000256" key="1">
    <source>
        <dbReference type="SAM" id="Phobius"/>
    </source>
</evidence>
<proteinExistence type="predicted"/>
<dbReference type="InterPro" id="IPR043745">
    <property type="entry name" value="DUF5690"/>
</dbReference>
<feature type="transmembrane region" description="Helical" evidence="1">
    <location>
        <begin position="21"/>
        <end position="44"/>
    </location>
</feature>
<reference evidence="2 3" key="1">
    <citation type="journal article" date="2010" name="Microbiology">
        <title>Twenty-eight divergent polysaccharide loci specifying within- and amongst-strain capsule diversity in three strains of Bacteroides fragilis.</title>
        <authorList>
            <person name="Patrick S."/>
            <person name="Blakely G.W."/>
            <person name="Houston S."/>
            <person name="Moore J."/>
            <person name="Abratt V.R."/>
            <person name="Bertalan M."/>
            <person name="Cerdeno-Tarraga A.M."/>
            <person name="Quail M.A."/>
            <person name="Corton N."/>
            <person name="Corton C."/>
            <person name="Bignell A."/>
            <person name="Barron A."/>
            <person name="Clark L."/>
            <person name="Bentley S.D."/>
            <person name="Parkhill J."/>
        </authorList>
    </citation>
    <scope>NUCLEOTIDE SEQUENCE [LARGE SCALE GENOMIC DNA]</scope>
    <source>
        <strain evidence="2 3">638R</strain>
    </source>
</reference>
<dbReference type="KEGG" id="bfg:BF638R_1865"/>
<feature type="transmembrane region" description="Helical" evidence="1">
    <location>
        <begin position="332"/>
        <end position="353"/>
    </location>
</feature>
<feature type="transmembrane region" description="Helical" evidence="1">
    <location>
        <begin position="149"/>
        <end position="170"/>
    </location>
</feature>
<dbReference type="SUPFAM" id="SSF103473">
    <property type="entry name" value="MFS general substrate transporter"/>
    <property type="match status" value="1"/>
</dbReference>
<evidence type="ECO:0000313" key="2">
    <source>
        <dbReference type="EMBL" id="CBW22389.1"/>
    </source>
</evidence>
<keyword evidence="1" id="KW-0472">Membrane</keyword>
<sequence length="439" mass="49980">MSLHWMIYMFTRMIRSLLSRSPLYVLALYASVLIFLVYTCAYAYRKPFTAAIYEGEILWGFDVKILYVLSEIIGYALSKFIGVRILPSMKAGHRIYYIIGLLTFSEVALLGFALLPVPLKVCSIFLSGLPLGMIWGVIFSYIEGRRISEILNVGLSVALIVSSGLVKTLGQFVMDNLHVSEYWMPFTTGLLVYPVMLLCSWLLNQIPAPNEQDIIQRTKRAPMDGKDRRKFLRQFFWGICMLVVFYGALTVFRELRDSFAADIWKELHIEGAMIFTQTEVPIAVFVLVLMFLIVFVRNNRLALNIIYCIAVTGGSLMVFSTLLYVYGFLSPIWWMILSGLGLYMGYIPFTYLIERLIASLRVVSTAVFIIYLADSFGYLGTTGVFMVKNFVSADISWTVMLMRTALFSGFVSVLSIFAIYCYFKQQLNSLILIPSEIHD</sequence>
<dbReference type="InterPro" id="IPR036259">
    <property type="entry name" value="MFS_trans_sf"/>
</dbReference>
<organism evidence="2 3">
    <name type="scientific">Bacteroides fragilis (strain 638R)</name>
    <dbReference type="NCBI Taxonomy" id="862962"/>
    <lineage>
        <taxon>Bacteria</taxon>
        <taxon>Pseudomonadati</taxon>
        <taxon>Bacteroidota</taxon>
        <taxon>Bacteroidia</taxon>
        <taxon>Bacteroidales</taxon>
        <taxon>Bacteroidaceae</taxon>
        <taxon>Bacteroides</taxon>
    </lineage>
</organism>
<gene>
    <name evidence="2" type="ordered locus">BF638R_1865</name>
</gene>
<dbReference type="PATRIC" id="fig|862962.3.peg.1886"/>
<feature type="transmembrane region" description="Helical" evidence="1">
    <location>
        <begin position="400"/>
        <end position="423"/>
    </location>
</feature>
<keyword evidence="1" id="KW-1133">Transmembrane helix</keyword>
<dbReference type="HOGENOM" id="CLU_609286_0_0_10"/>
<keyword evidence="1" id="KW-0812">Transmembrane</keyword>
<dbReference type="EMBL" id="FQ312004">
    <property type="protein sequence ID" value="CBW22389.1"/>
    <property type="molecule type" value="Genomic_DNA"/>
</dbReference>
<dbReference type="AlphaFoldDB" id="E1WUY0"/>
<feature type="transmembrane region" description="Helical" evidence="1">
    <location>
        <begin position="360"/>
        <end position="380"/>
    </location>
</feature>
<accession>E1WUY0</accession>
<evidence type="ECO:0000313" key="3">
    <source>
        <dbReference type="Proteomes" id="UP000008560"/>
    </source>
</evidence>
<dbReference type="Proteomes" id="UP000008560">
    <property type="component" value="Chromosome"/>
</dbReference>
<feature type="transmembrane region" description="Helical" evidence="1">
    <location>
        <begin position="64"/>
        <end position="83"/>
    </location>
</feature>
<feature type="transmembrane region" description="Helical" evidence="1">
    <location>
        <begin position="123"/>
        <end position="142"/>
    </location>
</feature>
<protein>
    <submittedName>
        <fullName evidence="2">Putative LPS biosynthesis related membrane protein</fullName>
    </submittedName>
</protein>
<feature type="transmembrane region" description="Helical" evidence="1">
    <location>
        <begin position="301"/>
        <end position="326"/>
    </location>
</feature>
<feature type="transmembrane region" description="Helical" evidence="1">
    <location>
        <begin position="272"/>
        <end position="294"/>
    </location>
</feature>
<feature type="transmembrane region" description="Helical" evidence="1">
    <location>
        <begin position="182"/>
        <end position="203"/>
    </location>
</feature>
<feature type="transmembrane region" description="Helical" evidence="1">
    <location>
        <begin position="95"/>
        <end position="117"/>
    </location>
</feature>
<dbReference type="Pfam" id="PF18943">
    <property type="entry name" value="DUF5690"/>
    <property type="match status" value="1"/>
</dbReference>